<evidence type="ECO:0000313" key="1">
    <source>
        <dbReference type="EMBL" id="SVC81426.1"/>
    </source>
</evidence>
<sequence length="223" mass="25180">MYLLSVLAVLVVISAIPIVLSDSMRGDFTIPNWVKNTAGWWADDKIPDSSFIETIEFLIKDEMITVKIPDLDSEVANKIPAWVKNTAGWWAEDKVHDTTFVAAIRYLVSQGIVYVEREQVEVAKCNFKGKEVVCSPFEKEVEEITDFYMEVNGGSCCLNWAYVGEEYRFQIVTLDEYRGNPIDGVTITAKIISKGGELRHDFGQVITEDGFYGNSVIIPSMDW</sequence>
<protein>
    <recommendedName>
        <fullName evidence="2">Peptidase</fullName>
    </recommendedName>
</protein>
<dbReference type="EMBL" id="UINC01112460">
    <property type="protein sequence ID" value="SVC81426.1"/>
    <property type="molecule type" value="Genomic_DNA"/>
</dbReference>
<reference evidence="1" key="1">
    <citation type="submission" date="2018-05" db="EMBL/GenBank/DDBJ databases">
        <authorList>
            <person name="Lanie J.A."/>
            <person name="Ng W.-L."/>
            <person name="Kazmierczak K.M."/>
            <person name="Andrzejewski T.M."/>
            <person name="Davidsen T.M."/>
            <person name="Wayne K.J."/>
            <person name="Tettelin H."/>
            <person name="Glass J.I."/>
            <person name="Rusch D."/>
            <person name="Podicherti R."/>
            <person name="Tsui H.-C.T."/>
            <person name="Winkler M.E."/>
        </authorList>
    </citation>
    <scope>NUCLEOTIDE SEQUENCE</scope>
</reference>
<feature type="non-terminal residue" evidence="1">
    <location>
        <position position="223"/>
    </location>
</feature>
<proteinExistence type="predicted"/>
<gene>
    <name evidence="1" type="ORF">METZ01_LOCUS334280</name>
</gene>
<name>A0A382Q7P8_9ZZZZ</name>
<organism evidence="1">
    <name type="scientific">marine metagenome</name>
    <dbReference type="NCBI Taxonomy" id="408172"/>
    <lineage>
        <taxon>unclassified sequences</taxon>
        <taxon>metagenomes</taxon>
        <taxon>ecological metagenomes</taxon>
    </lineage>
</organism>
<evidence type="ECO:0008006" key="2">
    <source>
        <dbReference type="Google" id="ProtNLM"/>
    </source>
</evidence>
<accession>A0A382Q7P8</accession>
<dbReference type="AlphaFoldDB" id="A0A382Q7P8"/>